<dbReference type="InterPro" id="IPR000639">
    <property type="entry name" value="Epox_hydrolase-like"/>
</dbReference>
<dbReference type="GO" id="GO:0097176">
    <property type="term" value="P:epoxide metabolic process"/>
    <property type="evidence" value="ECO:0007669"/>
    <property type="project" value="TreeGrafter"/>
</dbReference>
<gene>
    <name evidence="6" type="primary">EPHX1</name>
    <name evidence="6" type="ORF">CEXT_562231</name>
</gene>
<feature type="domain" description="Epoxide hydrolase N-terminal" evidence="5">
    <location>
        <begin position="71"/>
        <end position="144"/>
    </location>
</feature>
<evidence type="ECO:0000256" key="3">
    <source>
        <dbReference type="ARBA" id="ARBA00022801"/>
    </source>
</evidence>
<dbReference type="Pfam" id="PF00561">
    <property type="entry name" value="Abhydrolase_1"/>
    <property type="match status" value="1"/>
</dbReference>
<dbReference type="Pfam" id="PF06441">
    <property type="entry name" value="EHN"/>
    <property type="match status" value="1"/>
</dbReference>
<dbReference type="InterPro" id="IPR029058">
    <property type="entry name" value="AB_hydrolase_fold"/>
</dbReference>
<dbReference type="Gene3D" id="3.40.50.1820">
    <property type="entry name" value="alpha/beta hydrolase"/>
    <property type="match status" value="1"/>
</dbReference>
<dbReference type="SUPFAM" id="SSF53474">
    <property type="entry name" value="alpha/beta-Hydrolases"/>
    <property type="match status" value="1"/>
</dbReference>
<dbReference type="PANTHER" id="PTHR21661:SF35">
    <property type="entry name" value="EPOXIDE HYDROLASE"/>
    <property type="match status" value="1"/>
</dbReference>
<evidence type="ECO:0000313" key="6">
    <source>
        <dbReference type="EMBL" id="GIY35653.1"/>
    </source>
</evidence>
<evidence type="ECO:0000256" key="1">
    <source>
        <dbReference type="ARBA" id="ARBA00010088"/>
    </source>
</evidence>
<evidence type="ECO:0000259" key="4">
    <source>
        <dbReference type="Pfam" id="PF00561"/>
    </source>
</evidence>
<keyword evidence="7" id="KW-1185">Reference proteome</keyword>
<evidence type="ECO:0000256" key="2">
    <source>
        <dbReference type="ARBA" id="ARBA00022797"/>
    </source>
</evidence>
<dbReference type="InterPro" id="IPR000073">
    <property type="entry name" value="AB_hydrolase_1"/>
</dbReference>
<comment type="similarity">
    <text evidence="1">Belongs to the peptidase S33 family.</text>
</comment>
<dbReference type="AlphaFoldDB" id="A0AAV4SMP2"/>
<evidence type="ECO:0000313" key="7">
    <source>
        <dbReference type="Proteomes" id="UP001054945"/>
    </source>
</evidence>
<dbReference type="PRINTS" id="PR00412">
    <property type="entry name" value="EPOXHYDRLASE"/>
</dbReference>
<dbReference type="PANTHER" id="PTHR21661">
    <property type="entry name" value="EPOXIDE HYDROLASE 1-RELATED"/>
    <property type="match status" value="1"/>
</dbReference>
<keyword evidence="2" id="KW-0058">Aromatic hydrocarbons catabolism</keyword>
<dbReference type="Proteomes" id="UP001054945">
    <property type="component" value="Unassembled WGS sequence"/>
</dbReference>
<name>A0AAV4SMP2_CAEEX</name>
<evidence type="ECO:0000259" key="5">
    <source>
        <dbReference type="Pfam" id="PF06441"/>
    </source>
</evidence>
<dbReference type="GO" id="GO:0004301">
    <property type="term" value="F:epoxide hydrolase activity"/>
    <property type="evidence" value="ECO:0007669"/>
    <property type="project" value="TreeGrafter"/>
</dbReference>
<accession>A0AAV4SMP2</accession>
<keyword evidence="3 6" id="KW-0378">Hydrolase</keyword>
<organism evidence="6 7">
    <name type="scientific">Caerostris extrusa</name>
    <name type="common">Bark spider</name>
    <name type="synonym">Caerostris bankana</name>
    <dbReference type="NCBI Taxonomy" id="172846"/>
    <lineage>
        <taxon>Eukaryota</taxon>
        <taxon>Metazoa</taxon>
        <taxon>Ecdysozoa</taxon>
        <taxon>Arthropoda</taxon>
        <taxon>Chelicerata</taxon>
        <taxon>Arachnida</taxon>
        <taxon>Araneae</taxon>
        <taxon>Araneomorphae</taxon>
        <taxon>Entelegynae</taxon>
        <taxon>Araneoidea</taxon>
        <taxon>Araneidae</taxon>
        <taxon>Caerostris</taxon>
    </lineage>
</organism>
<sequence>MQRREINVWKVLQVLFFVFSKLLYRIFFRENAKPNDLYRKVWRKTTSENDQKMIEIPVFVLLPSTYLMPLLKDLKSRLENTRFGTVLKNSKFSYGFSPDYLQTLTKYWKDHYKWRQHEQELNKYPHFKITIEGLDVHFMHVKFNPQEQSKRSFTDFRKIIPLLTMSRPGHKIVFNVVCPSIPGSGFSEAPQQEGFNAKNLSDILGTLMDRLGYSKFYVHGNGWGSVIASVMARYYPTKVKGLHVTMCFSLPNVFDSLIRSVVVSICPFLISSAESRIIFPLKKRLRILFEETGSLHMLSTKPDILGCALTDSPVGMAACVLENFVWI</sequence>
<dbReference type="InterPro" id="IPR010497">
    <property type="entry name" value="Epoxide_hydro_N"/>
</dbReference>
<protein>
    <submittedName>
        <fullName evidence="6">Epoxide hydrolase 1</fullName>
    </submittedName>
</protein>
<reference evidence="6 7" key="1">
    <citation type="submission" date="2021-06" db="EMBL/GenBank/DDBJ databases">
        <title>Caerostris extrusa draft genome.</title>
        <authorList>
            <person name="Kono N."/>
            <person name="Arakawa K."/>
        </authorList>
    </citation>
    <scope>NUCLEOTIDE SEQUENCE [LARGE SCALE GENOMIC DNA]</scope>
</reference>
<dbReference type="EMBL" id="BPLR01009942">
    <property type="protein sequence ID" value="GIY35653.1"/>
    <property type="molecule type" value="Genomic_DNA"/>
</dbReference>
<proteinExistence type="inferred from homology"/>
<comment type="caution">
    <text evidence="6">The sequence shown here is derived from an EMBL/GenBank/DDBJ whole genome shotgun (WGS) entry which is preliminary data.</text>
</comment>
<feature type="domain" description="AB hydrolase-1" evidence="4">
    <location>
        <begin position="156"/>
        <end position="245"/>
    </location>
</feature>